<sequence length="248" mass="25420">MKILITGFDPFDGEPINPAWEAVRRLPAEISGARIITAQVPTVFGEAIERTRELIAFHRPSAVVNVGQAGGRTAITVERVAINIDDARIPDNAGHSPIDQPVIPGGPAAYFSTLPVKAMVAVIRAAGLPAALSNTAGTFVCNHLMYGTLALAADVGAQLAPNAPDAGARLASTGAAGAAAQPAPTDVAPETAGIRAGFIHVPFLPEQVTDRPGTFSLPLADIVAGLTAAVEAIATTPTDLRRAEGAEF</sequence>
<keyword evidence="6 9" id="KW-0645">Protease</keyword>
<dbReference type="CDD" id="cd00501">
    <property type="entry name" value="Peptidase_C15"/>
    <property type="match status" value="1"/>
</dbReference>
<dbReference type="PRINTS" id="PR00706">
    <property type="entry name" value="PYROGLUPTASE"/>
</dbReference>
<comment type="similarity">
    <text evidence="4 9">Belongs to the peptidase C15 family.</text>
</comment>
<reference evidence="12 13" key="1">
    <citation type="submission" date="2023-07" db="EMBL/GenBank/DDBJ databases">
        <title>Sequencing the genomes of 1000 actinobacteria strains.</title>
        <authorList>
            <person name="Klenk H.-P."/>
        </authorList>
    </citation>
    <scope>NUCLEOTIDE SEQUENCE [LARGE SCALE GENOMIC DNA]</scope>
    <source>
        <strain evidence="12 13">DSM 102162</strain>
    </source>
</reference>
<accession>A0ABT9NBE6</accession>
<dbReference type="InterPro" id="IPR033693">
    <property type="entry name" value="PGPEP1_Glu_AS"/>
</dbReference>
<evidence type="ECO:0000256" key="11">
    <source>
        <dbReference type="PROSITE-ProRule" id="PRU10077"/>
    </source>
</evidence>
<proteinExistence type="inferred from homology"/>
<comment type="caution">
    <text evidence="12">The sequence shown here is derived from an EMBL/GenBank/DDBJ whole genome shotgun (WGS) entry which is preliminary data.</text>
</comment>
<dbReference type="InterPro" id="IPR000816">
    <property type="entry name" value="Peptidase_C15"/>
</dbReference>
<dbReference type="PANTHER" id="PTHR23402">
    <property type="entry name" value="PROTEASE FAMILY C15 PYROGLUTAMYL-PEPTIDASE I-RELATED"/>
    <property type="match status" value="1"/>
</dbReference>
<feature type="active site" evidence="9">
    <location>
        <position position="200"/>
    </location>
</feature>
<evidence type="ECO:0000256" key="5">
    <source>
        <dbReference type="ARBA" id="ARBA00022490"/>
    </source>
</evidence>
<dbReference type="InterPro" id="IPR036440">
    <property type="entry name" value="Peptidase_C15-like_sf"/>
</dbReference>
<evidence type="ECO:0000256" key="1">
    <source>
        <dbReference type="ARBA" id="ARBA00001770"/>
    </source>
</evidence>
<keyword evidence="5 9" id="KW-0963">Cytoplasm</keyword>
<evidence type="ECO:0000256" key="3">
    <source>
        <dbReference type="ARBA" id="ARBA00004496"/>
    </source>
</evidence>
<evidence type="ECO:0000256" key="2">
    <source>
        <dbReference type="ARBA" id="ARBA00002280"/>
    </source>
</evidence>
<feature type="active site" evidence="9 11">
    <location>
        <position position="141"/>
    </location>
</feature>
<comment type="subunit">
    <text evidence="9">Homotetramer.</text>
</comment>
<evidence type="ECO:0000256" key="6">
    <source>
        <dbReference type="ARBA" id="ARBA00022670"/>
    </source>
</evidence>
<dbReference type="Proteomes" id="UP001235966">
    <property type="component" value="Unassembled WGS sequence"/>
</dbReference>
<dbReference type="NCBIfam" id="TIGR00504">
    <property type="entry name" value="pyro_pdase"/>
    <property type="match status" value="1"/>
</dbReference>
<dbReference type="GO" id="GO:0016920">
    <property type="term" value="F:pyroglutamyl-peptidase activity"/>
    <property type="evidence" value="ECO:0007669"/>
    <property type="project" value="UniProtKB-EC"/>
</dbReference>
<feature type="active site" evidence="9 10">
    <location>
        <position position="78"/>
    </location>
</feature>
<evidence type="ECO:0000256" key="4">
    <source>
        <dbReference type="ARBA" id="ARBA00006641"/>
    </source>
</evidence>
<dbReference type="EMBL" id="JAUSQW010000001">
    <property type="protein sequence ID" value="MDP9801035.1"/>
    <property type="molecule type" value="Genomic_DNA"/>
</dbReference>
<evidence type="ECO:0000256" key="9">
    <source>
        <dbReference type="HAMAP-Rule" id="MF_00417"/>
    </source>
</evidence>
<dbReference type="PROSITE" id="PS01333">
    <property type="entry name" value="PYRASE_GLU"/>
    <property type="match status" value="1"/>
</dbReference>
<name>A0ABT9NBE6_9ACTO</name>
<evidence type="ECO:0000256" key="8">
    <source>
        <dbReference type="ARBA" id="ARBA00022807"/>
    </source>
</evidence>
<comment type="catalytic activity">
    <reaction evidence="1 9 10">
        <text>Release of an N-terminal pyroglutamyl group from a polypeptide, the second amino acid generally not being Pro.</text>
        <dbReference type="EC" id="3.4.19.3"/>
    </reaction>
</comment>
<dbReference type="Gene3D" id="3.40.630.20">
    <property type="entry name" value="Peptidase C15, pyroglutamyl peptidase I-like"/>
    <property type="match status" value="1"/>
</dbReference>
<dbReference type="PIRSF" id="PIRSF015592">
    <property type="entry name" value="Prld-crbxl_pptds"/>
    <property type="match status" value="1"/>
</dbReference>
<dbReference type="RefSeq" id="WP_278058670.1">
    <property type="nucleotide sequence ID" value="NZ_CP121247.1"/>
</dbReference>
<evidence type="ECO:0000313" key="13">
    <source>
        <dbReference type="Proteomes" id="UP001235966"/>
    </source>
</evidence>
<dbReference type="InterPro" id="IPR033694">
    <property type="entry name" value="PGPEP1_Cys_AS"/>
</dbReference>
<dbReference type="Pfam" id="PF01470">
    <property type="entry name" value="Peptidase_C15"/>
    <property type="match status" value="2"/>
</dbReference>
<dbReference type="EC" id="3.4.19.3" evidence="9"/>
<organism evidence="12 13">
    <name type="scientific">Arcanobacterium wilhelmae</name>
    <dbReference type="NCBI Taxonomy" id="1803177"/>
    <lineage>
        <taxon>Bacteria</taxon>
        <taxon>Bacillati</taxon>
        <taxon>Actinomycetota</taxon>
        <taxon>Actinomycetes</taxon>
        <taxon>Actinomycetales</taxon>
        <taxon>Actinomycetaceae</taxon>
        <taxon>Arcanobacterium</taxon>
    </lineage>
</organism>
<evidence type="ECO:0000256" key="10">
    <source>
        <dbReference type="PROSITE-ProRule" id="PRU10076"/>
    </source>
</evidence>
<keyword evidence="7 9" id="KW-0378">Hydrolase</keyword>
<gene>
    <name evidence="9" type="primary">pcp</name>
    <name evidence="12" type="ORF">J2S49_001111</name>
</gene>
<evidence type="ECO:0000256" key="7">
    <source>
        <dbReference type="ARBA" id="ARBA00022801"/>
    </source>
</evidence>
<dbReference type="InterPro" id="IPR029762">
    <property type="entry name" value="PGP-I_bact-type"/>
</dbReference>
<dbReference type="NCBIfam" id="NF009676">
    <property type="entry name" value="PRK13197.1"/>
    <property type="match status" value="1"/>
</dbReference>
<dbReference type="PANTHER" id="PTHR23402:SF1">
    <property type="entry name" value="PYROGLUTAMYL-PEPTIDASE I"/>
    <property type="match status" value="1"/>
</dbReference>
<keyword evidence="13" id="KW-1185">Reference proteome</keyword>
<dbReference type="PROSITE" id="PS01334">
    <property type="entry name" value="PYRASE_CYS"/>
    <property type="match status" value="1"/>
</dbReference>
<dbReference type="HAMAP" id="MF_00417">
    <property type="entry name" value="Pyrrolid_peptidase"/>
    <property type="match status" value="1"/>
</dbReference>
<evidence type="ECO:0000313" key="12">
    <source>
        <dbReference type="EMBL" id="MDP9801035.1"/>
    </source>
</evidence>
<dbReference type="SUPFAM" id="SSF53182">
    <property type="entry name" value="Pyrrolidone carboxyl peptidase (pyroglutamate aminopeptidase)"/>
    <property type="match status" value="1"/>
</dbReference>
<comment type="subcellular location">
    <subcellularLocation>
        <location evidence="3 9">Cytoplasm</location>
    </subcellularLocation>
</comment>
<keyword evidence="8 9" id="KW-0788">Thiol protease</keyword>
<dbReference type="InterPro" id="IPR016125">
    <property type="entry name" value="Peptidase_C15-like"/>
</dbReference>
<protein>
    <recommendedName>
        <fullName evidence="9">Pyrrolidone-carboxylate peptidase</fullName>
        <ecNumber evidence="9">3.4.19.3</ecNumber>
    </recommendedName>
    <alternativeName>
        <fullName evidence="9">5-oxoprolyl-peptidase</fullName>
    </alternativeName>
    <alternativeName>
        <fullName evidence="9">Pyroglutamyl-peptidase I</fullName>
        <shortName evidence="9">PGP-I</shortName>
        <shortName evidence="9">Pyrase</shortName>
    </alternativeName>
</protein>
<comment type="function">
    <text evidence="2 9">Removes 5-oxoproline from various penultimate amino acid residues except L-proline.</text>
</comment>